<feature type="domain" description="C2H2-type" evidence="13">
    <location>
        <begin position="198"/>
        <end position="226"/>
    </location>
</feature>
<dbReference type="SUPFAM" id="SSF57667">
    <property type="entry name" value="beta-beta-alpha zinc fingers"/>
    <property type="match status" value="3"/>
</dbReference>
<dbReference type="Gene3D" id="3.30.160.60">
    <property type="entry name" value="Classic Zinc Finger"/>
    <property type="match status" value="6"/>
</dbReference>
<evidence type="ECO:0000256" key="2">
    <source>
        <dbReference type="ARBA" id="ARBA00004123"/>
    </source>
</evidence>
<accession>A0ABD0XHX6</accession>
<keyword evidence="3" id="KW-0479">Metal-binding</keyword>
<dbReference type="Pfam" id="PF00096">
    <property type="entry name" value="zf-C2H2"/>
    <property type="match status" value="4"/>
</dbReference>
<feature type="compositionally biased region" description="Polar residues" evidence="12">
    <location>
        <begin position="9"/>
        <end position="20"/>
    </location>
</feature>
<feature type="domain" description="C2H2-type" evidence="13">
    <location>
        <begin position="321"/>
        <end position="348"/>
    </location>
</feature>
<evidence type="ECO:0000256" key="6">
    <source>
        <dbReference type="ARBA" id="ARBA00022833"/>
    </source>
</evidence>
<name>A0ABD0XHX6_UMBPY</name>
<keyword evidence="10" id="KW-0539">Nucleus</keyword>
<comment type="function">
    <text evidence="1">May be involved in transcriptional regulation.</text>
</comment>
<reference evidence="14 15" key="1">
    <citation type="submission" date="2024-06" db="EMBL/GenBank/DDBJ databases">
        <authorList>
            <person name="Pan Q."/>
            <person name="Wen M."/>
            <person name="Jouanno E."/>
            <person name="Zahm M."/>
            <person name="Klopp C."/>
            <person name="Cabau C."/>
            <person name="Louis A."/>
            <person name="Berthelot C."/>
            <person name="Parey E."/>
            <person name="Roest Crollius H."/>
            <person name="Montfort J."/>
            <person name="Robinson-Rechavi M."/>
            <person name="Bouchez O."/>
            <person name="Lampietro C."/>
            <person name="Lopez Roques C."/>
            <person name="Donnadieu C."/>
            <person name="Postlethwait J."/>
            <person name="Bobe J."/>
            <person name="Verreycken H."/>
            <person name="Guiguen Y."/>
        </authorList>
    </citation>
    <scope>NUCLEOTIDE SEQUENCE [LARGE SCALE GENOMIC DNA]</scope>
    <source>
        <strain evidence="14">Up_M1</strain>
        <tissue evidence="14">Testis</tissue>
    </source>
</reference>
<keyword evidence="9" id="KW-0804">Transcription</keyword>
<feature type="domain" description="C2H2-type" evidence="13">
    <location>
        <begin position="349"/>
        <end position="376"/>
    </location>
</feature>
<evidence type="ECO:0000256" key="12">
    <source>
        <dbReference type="SAM" id="MobiDB-lite"/>
    </source>
</evidence>
<evidence type="ECO:0000259" key="13">
    <source>
        <dbReference type="PROSITE" id="PS50157"/>
    </source>
</evidence>
<evidence type="ECO:0000313" key="14">
    <source>
        <dbReference type="EMBL" id="KAL0985063.1"/>
    </source>
</evidence>
<feature type="domain" description="C2H2-type" evidence="13">
    <location>
        <begin position="246"/>
        <end position="269"/>
    </location>
</feature>
<dbReference type="GO" id="GO:1990837">
    <property type="term" value="F:sequence-specific double-stranded DNA binding"/>
    <property type="evidence" value="ECO:0007669"/>
    <property type="project" value="UniProtKB-ARBA"/>
</dbReference>
<dbReference type="PANTHER" id="PTHR24409">
    <property type="entry name" value="ZINC FINGER PROTEIN 142"/>
    <property type="match status" value="1"/>
</dbReference>
<comment type="subcellular location">
    <subcellularLocation>
        <location evidence="2">Nucleus</location>
    </subcellularLocation>
</comment>
<feature type="compositionally biased region" description="Polar residues" evidence="12">
    <location>
        <begin position="85"/>
        <end position="113"/>
    </location>
</feature>
<dbReference type="Proteomes" id="UP001557470">
    <property type="component" value="Unassembled WGS sequence"/>
</dbReference>
<dbReference type="PANTHER" id="PTHR24409:SF295">
    <property type="entry name" value="AZ2-RELATED"/>
    <property type="match status" value="1"/>
</dbReference>
<sequence length="470" mass="54042">MNGNEKDTQVNTMKVQPVKNQHNKSKMTKPHQDLINTECETQSDDVDCTREEPDMSQTCYITTGDSISSVKVEVEPKDIEHNHSDPSFQKKQTKPQNPSNPITQNRTTSRSPVVTLTRLSNVVVKTLLRENKVRLMKEKPDEMDGASSPQFFPCPHCTISFTDCYFLENHTKTKHQKQYLAMLKSHVSKSKTVYGPTHSCPHCSCMFHTPRQLQIHTRQAHSLASSQKPGPIRKMKYHRRVQENFHTCPQCARRFKYRGSLLKHCKTFHKMAVVITDGHVSCADCGKSFENCWGLGPHRCHEPEGSTPEATKPVVCLEEGFQCTECGKILSSPQSLNNHMRSHTGEKPYQCNKCGKRFSENSGYRYHMLIHSGLMPFKCQDCGKAFKQKSLLRTHMSVHTGSLSIHMRTHTHRDVKAYSCQECGKSFYEQVHLRRHIKTHKGERPYPCPHCFFRFTRKAHLSKHMLRCCK</sequence>
<dbReference type="PROSITE" id="PS50157">
    <property type="entry name" value="ZINC_FINGER_C2H2_2"/>
    <property type="match status" value="6"/>
</dbReference>
<dbReference type="AlphaFoldDB" id="A0ABD0XHX6"/>
<evidence type="ECO:0000256" key="8">
    <source>
        <dbReference type="ARBA" id="ARBA00023125"/>
    </source>
</evidence>
<evidence type="ECO:0000256" key="1">
    <source>
        <dbReference type="ARBA" id="ARBA00003767"/>
    </source>
</evidence>
<keyword evidence="7" id="KW-0805">Transcription regulation</keyword>
<protein>
    <recommendedName>
        <fullName evidence="13">C2H2-type domain-containing protein</fullName>
    </recommendedName>
</protein>
<evidence type="ECO:0000256" key="3">
    <source>
        <dbReference type="ARBA" id="ARBA00022723"/>
    </source>
</evidence>
<proteinExistence type="predicted"/>
<keyword evidence="5 11" id="KW-0863">Zinc-finger</keyword>
<dbReference type="FunFam" id="3.30.160.60:FF:000303">
    <property type="entry name" value="Zinc finger protein 41"/>
    <property type="match status" value="1"/>
</dbReference>
<evidence type="ECO:0000256" key="9">
    <source>
        <dbReference type="ARBA" id="ARBA00023163"/>
    </source>
</evidence>
<keyword evidence="8" id="KW-0238">DNA-binding</keyword>
<dbReference type="PROSITE" id="PS00028">
    <property type="entry name" value="ZINC_FINGER_C2H2_1"/>
    <property type="match status" value="7"/>
</dbReference>
<evidence type="ECO:0000256" key="5">
    <source>
        <dbReference type="ARBA" id="ARBA00022771"/>
    </source>
</evidence>
<keyword evidence="15" id="KW-1185">Reference proteome</keyword>
<feature type="domain" description="C2H2-type" evidence="13">
    <location>
        <begin position="377"/>
        <end position="404"/>
    </location>
</feature>
<evidence type="ECO:0000313" key="15">
    <source>
        <dbReference type="Proteomes" id="UP001557470"/>
    </source>
</evidence>
<dbReference type="Pfam" id="PF13465">
    <property type="entry name" value="zf-H2C2_2"/>
    <property type="match status" value="1"/>
</dbReference>
<keyword evidence="4" id="KW-0677">Repeat</keyword>
<organism evidence="14 15">
    <name type="scientific">Umbra pygmaea</name>
    <name type="common">Eastern mudminnow</name>
    <dbReference type="NCBI Taxonomy" id="75934"/>
    <lineage>
        <taxon>Eukaryota</taxon>
        <taxon>Metazoa</taxon>
        <taxon>Chordata</taxon>
        <taxon>Craniata</taxon>
        <taxon>Vertebrata</taxon>
        <taxon>Euteleostomi</taxon>
        <taxon>Actinopterygii</taxon>
        <taxon>Neopterygii</taxon>
        <taxon>Teleostei</taxon>
        <taxon>Protacanthopterygii</taxon>
        <taxon>Esociformes</taxon>
        <taxon>Umbridae</taxon>
        <taxon>Umbra</taxon>
    </lineage>
</organism>
<dbReference type="FunFam" id="3.30.160.60:FF:002343">
    <property type="entry name" value="Zinc finger protein 33A"/>
    <property type="match status" value="1"/>
</dbReference>
<evidence type="ECO:0000256" key="7">
    <source>
        <dbReference type="ARBA" id="ARBA00023015"/>
    </source>
</evidence>
<dbReference type="GO" id="GO:0005634">
    <property type="term" value="C:nucleus"/>
    <property type="evidence" value="ECO:0007669"/>
    <property type="project" value="UniProtKB-SubCell"/>
</dbReference>
<evidence type="ECO:0000256" key="10">
    <source>
        <dbReference type="ARBA" id="ARBA00023242"/>
    </source>
</evidence>
<dbReference type="FunFam" id="3.30.160.60:FF:000630">
    <property type="entry name" value="Zinc finger protein 180"/>
    <property type="match status" value="1"/>
</dbReference>
<evidence type="ECO:0000256" key="11">
    <source>
        <dbReference type="PROSITE-ProRule" id="PRU00042"/>
    </source>
</evidence>
<feature type="region of interest" description="Disordered" evidence="12">
    <location>
        <begin position="1"/>
        <end position="51"/>
    </location>
</feature>
<gene>
    <name evidence="14" type="ORF">UPYG_G00152420</name>
</gene>
<dbReference type="InterPro" id="IPR013087">
    <property type="entry name" value="Znf_C2H2_type"/>
</dbReference>
<evidence type="ECO:0000256" key="4">
    <source>
        <dbReference type="ARBA" id="ARBA00022737"/>
    </source>
</evidence>
<dbReference type="EMBL" id="JAGEUA010000004">
    <property type="protein sequence ID" value="KAL0985063.1"/>
    <property type="molecule type" value="Genomic_DNA"/>
</dbReference>
<dbReference type="InterPro" id="IPR036236">
    <property type="entry name" value="Znf_C2H2_sf"/>
</dbReference>
<dbReference type="FunFam" id="3.30.160.60:FF:000097">
    <property type="entry name" value="Zinc finger protein"/>
    <property type="match status" value="1"/>
</dbReference>
<dbReference type="GO" id="GO:0008270">
    <property type="term" value="F:zinc ion binding"/>
    <property type="evidence" value="ECO:0007669"/>
    <property type="project" value="UniProtKB-KW"/>
</dbReference>
<dbReference type="SMART" id="SM00355">
    <property type="entry name" value="ZnF_C2H2"/>
    <property type="match status" value="8"/>
</dbReference>
<keyword evidence="6" id="KW-0862">Zinc</keyword>
<feature type="domain" description="C2H2-type" evidence="13">
    <location>
        <begin position="418"/>
        <end position="445"/>
    </location>
</feature>
<feature type="region of interest" description="Disordered" evidence="12">
    <location>
        <begin position="80"/>
        <end position="113"/>
    </location>
</feature>
<dbReference type="FunFam" id="3.30.160.60:FF:000340">
    <property type="entry name" value="zinc finger protein 473 isoform X1"/>
    <property type="match status" value="1"/>
</dbReference>
<comment type="caution">
    <text evidence="14">The sequence shown here is derived from an EMBL/GenBank/DDBJ whole genome shotgun (WGS) entry which is preliminary data.</text>
</comment>